<feature type="signal peptide" evidence="1">
    <location>
        <begin position="1"/>
        <end position="19"/>
    </location>
</feature>
<protein>
    <submittedName>
        <fullName evidence="3">Uncharacterized protein</fullName>
    </submittedName>
</protein>
<evidence type="ECO:0000313" key="3">
    <source>
        <dbReference type="EMBL" id="JAC78782.1"/>
    </source>
</evidence>
<organism evidence="3">
    <name type="scientific">Tetraselmis sp. GSL018</name>
    <dbReference type="NCBI Taxonomy" id="582737"/>
    <lineage>
        <taxon>Eukaryota</taxon>
        <taxon>Viridiplantae</taxon>
        <taxon>Chlorophyta</taxon>
        <taxon>core chlorophytes</taxon>
        <taxon>Chlorodendrophyceae</taxon>
        <taxon>Chlorodendrales</taxon>
        <taxon>Chlorodendraceae</taxon>
        <taxon>Tetraselmis</taxon>
    </lineage>
</organism>
<name>A0A061S0V8_9CHLO</name>
<keyword evidence="1" id="KW-0732">Signal</keyword>
<evidence type="ECO:0000256" key="1">
    <source>
        <dbReference type="SAM" id="SignalP"/>
    </source>
</evidence>
<dbReference type="EMBL" id="GBEZ01025470">
    <property type="protein sequence ID" value="JAC61618.1"/>
    <property type="molecule type" value="Transcribed_RNA"/>
</dbReference>
<dbReference type="AlphaFoldDB" id="A0A061S0V8"/>
<accession>A0A061S0V8</accession>
<gene>
    <name evidence="3" type="ORF">TSPGSL018_14312</name>
    <name evidence="2" type="ORF">TSPGSL018_25714</name>
</gene>
<dbReference type="EMBL" id="GBEZ01006628">
    <property type="protein sequence ID" value="JAC78782.1"/>
    <property type="molecule type" value="Transcribed_RNA"/>
</dbReference>
<feature type="chain" id="PRO_5007370785" evidence="1">
    <location>
        <begin position="20"/>
        <end position="216"/>
    </location>
</feature>
<evidence type="ECO:0000313" key="2">
    <source>
        <dbReference type="EMBL" id="JAC61618.1"/>
    </source>
</evidence>
<proteinExistence type="predicted"/>
<sequence>MTMVRIQLFVFLFVNTTLCAFPNRYGTSRCTLAPHPKEACQLTSNHTSATKQGAGEGRVEVTFGEKNCTVRLEGCKQGLCYSFQDASDLLAPTDPETYPLCDDSGCHYVSTGAAPSGVSRGVFASIAAVSGAAEAVSSRHGFAFRASSPSVVLRYTTHTCAAYYARRGRQERQLCDQPLPALTILTTGLAVSLPCSCKGAADGCTAALEKAEPGET</sequence>
<reference evidence="3" key="1">
    <citation type="submission" date="2014-05" db="EMBL/GenBank/DDBJ databases">
        <title>The transcriptome of the halophilic microalga Tetraselmis sp. GSL018 isolated from the Great Salt Lake, Utah.</title>
        <authorList>
            <person name="Jinkerson R.E."/>
            <person name="D'Adamo S."/>
            <person name="Posewitz M.C."/>
        </authorList>
    </citation>
    <scope>NUCLEOTIDE SEQUENCE</scope>
    <source>
        <strain evidence="3">GSL018</strain>
    </source>
</reference>